<keyword evidence="2" id="KW-0732">Signal</keyword>
<dbReference type="SMART" id="SM00369">
    <property type="entry name" value="LRR_TYP"/>
    <property type="match status" value="5"/>
</dbReference>
<keyword evidence="3" id="KW-0677">Repeat</keyword>
<reference evidence="4" key="1">
    <citation type="journal article" date="2010" name="Science">
        <title>Plasticity of animal genome architecture unmasked by rapid evolution of a pelagic tunicate.</title>
        <authorList>
            <person name="Denoeud F."/>
            <person name="Henriet S."/>
            <person name="Mungpakdee S."/>
            <person name="Aury J.M."/>
            <person name="Da Silva C."/>
            <person name="Brinkmann H."/>
            <person name="Mikhaleva J."/>
            <person name="Olsen L.C."/>
            <person name="Jubin C."/>
            <person name="Canestro C."/>
            <person name="Bouquet J.M."/>
            <person name="Danks G."/>
            <person name="Poulain J."/>
            <person name="Campsteijn C."/>
            <person name="Adamski M."/>
            <person name="Cross I."/>
            <person name="Yadetie F."/>
            <person name="Muffato M."/>
            <person name="Louis A."/>
            <person name="Butcher S."/>
            <person name="Tsagkogeorga G."/>
            <person name="Konrad A."/>
            <person name="Singh S."/>
            <person name="Jensen M.F."/>
            <person name="Cong E.H."/>
            <person name="Eikeseth-Otteraa H."/>
            <person name="Noel B."/>
            <person name="Anthouard V."/>
            <person name="Porcel B.M."/>
            <person name="Kachouri-Lafond R."/>
            <person name="Nishino A."/>
            <person name="Ugolini M."/>
            <person name="Chourrout P."/>
            <person name="Nishida H."/>
            <person name="Aasland R."/>
            <person name="Huzurbazar S."/>
            <person name="Westhof E."/>
            <person name="Delsuc F."/>
            <person name="Lehrach H."/>
            <person name="Reinhardt R."/>
            <person name="Weissenbach J."/>
            <person name="Roy S.W."/>
            <person name="Artiguenave F."/>
            <person name="Postlethwait J.H."/>
            <person name="Manak J.R."/>
            <person name="Thompson E.M."/>
            <person name="Jaillon O."/>
            <person name="Du Pasquier L."/>
            <person name="Boudinot P."/>
            <person name="Liberles D.A."/>
            <person name="Volff J.N."/>
            <person name="Philippe H."/>
            <person name="Lenhard B."/>
            <person name="Roest Crollius H."/>
            <person name="Wincker P."/>
            <person name="Chourrout D."/>
        </authorList>
    </citation>
    <scope>NUCLEOTIDE SEQUENCE [LARGE SCALE GENOMIC DNA]</scope>
</reference>
<dbReference type="AlphaFoldDB" id="E4YPN1"/>
<dbReference type="InterPro" id="IPR026906">
    <property type="entry name" value="LRR_5"/>
</dbReference>
<accession>E4YPN1</accession>
<evidence type="ECO:0008006" key="5">
    <source>
        <dbReference type="Google" id="ProtNLM"/>
    </source>
</evidence>
<evidence type="ECO:0000256" key="3">
    <source>
        <dbReference type="ARBA" id="ARBA00022737"/>
    </source>
</evidence>
<evidence type="ECO:0000313" key="4">
    <source>
        <dbReference type="EMBL" id="CBY37427.1"/>
    </source>
</evidence>
<dbReference type="Pfam" id="PF13855">
    <property type="entry name" value="LRR_8"/>
    <property type="match status" value="1"/>
</dbReference>
<dbReference type="Proteomes" id="UP000011014">
    <property type="component" value="Unassembled WGS sequence"/>
</dbReference>
<dbReference type="InterPro" id="IPR003591">
    <property type="entry name" value="Leu-rich_rpt_typical-subtyp"/>
</dbReference>
<evidence type="ECO:0000256" key="2">
    <source>
        <dbReference type="ARBA" id="ARBA00022729"/>
    </source>
</evidence>
<proteinExistence type="predicted"/>
<protein>
    <recommendedName>
        <fullName evidence="5">LRRCT domain-containing protein</fullName>
    </recommendedName>
</protein>
<evidence type="ECO:0000256" key="1">
    <source>
        <dbReference type="ARBA" id="ARBA00022614"/>
    </source>
</evidence>
<dbReference type="Pfam" id="PF13306">
    <property type="entry name" value="LRR_5"/>
    <property type="match status" value="1"/>
</dbReference>
<dbReference type="InterPro" id="IPR001611">
    <property type="entry name" value="Leu-rich_rpt"/>
</dbReference>
<dbReference type="Gene3D" id="3.80.10.10">
    <property type="entry name" value="Ribonuclease Inhibitor"/>
    <property type="match status" value="2"/>
</dbReference>
<name>E4YPN1_OIKDI</name>
<dbReference type="SUPFAM" id="SSF52058">
    <property type="entry name" value="L domain-like"/>
    <property type="match status" value="1"/>
</dbReference>
<dbReference type="EMBL" id="FN654973">
    <property type="protein sequence ID" value="CBY37427.1"/>
    <property type="molecule type" value="Genomic_DNA"/>
</dbReference>
<dbReference type="InterPro" id="IPR050328">
    <property type="entry name" value="Dev_Immune_Receptor"/>
</dbReference>
<dbReference type="InterPro" id="IPR032675">
    <property type="entry name" value="LRR_dom_sf"/>
</dbReference>
<organism evidence="4">
    <name type="scientific">Oikopleura dioica</name>
    <name type="common">Tunicate</name>
    <dbReference type="NCBI Taxonomy" id="34765"/>
    <lineage>
        <taxon>Eukaryota</taxon>
        <taxon>Metazoa</taxon>
        <taxon>Chordata</taxon>
        <taxon>Tunicata</taxon>
        <taxon>Appendicularia</taxon>
        <taxon>Copelata</taxon>
        <taxon>Oikopleuridae</taxon>
        <taxon>Oikopleura</taxon>
    </lineage>
</organism>
<keyword evidence="1" id="KW-0433">Leucine-rich repeat</keyword>
<gene>
    <name evidence="4" type="ORF">GSOID_T00030535001</name>
</gene>
<dbReference type="PANTHER" id="PTHR24373:SF275">
    <property type="entry name" value="TIR DOMAIN-CONTAINING PROTEIN"/>
    <property type="match status" value="1"/>
</dbReference>
<sequence>MDCANLNNPDIFDRTIIPGDTQTLKLANNRITDEKQLEETLVTLTSLRELQLHGNELAKLNEATFAQNCNLEVISLGHGNAGMKLPETVFVGASSVKILDLGAAFTKIHPELFSPLTNLEYLFLQFNEKLEYVDASSAQIDSISDNAFTSSTALKQVLLRRNSIKTLEPETFQALEELSWLDLGRNELQIIMPGTFTANTDLKILDLDQNLIDTICPTAFSGAKDNLESINLAYNRLPEELNKNFCLDECDGDIGEFWNILDALFSNSTDCLILQQVSSGFVRFIQLEVEHSMP</sequence>
<dbReference type="PANTHER" id="PTHR24373">
    <property type="entry name" value="SLIT RELATED LEUCINE-RICH REPEAT NEURONAL PROTEIN"/>
    <property type="match status" value="1"/>
</dbReference>